<dbReference type="PANTHER" id="PTHR30288:SF0">
    <property type="entry name" value="FLAGELLAR HOOK-ASSOCIATED PROTEIN 2"/>
    <property type="match status" value="1"/>
</dbReference>
<feature type="domain" description="Flagellar hook-associated protein 2 C-terminal" evidence="7">
    <location>
        <begin position="234"/>
        <end position="452"/>
    </location>
</feature>
<evidence type="ECO:0000259" key="6">
    <source>
        <dbReference type="Pfam" id="PF02465"/>
    </source>
</evidence>
<comment type="subunit">
    <text evidence="2 5">Homopentamer.</text>
</comment>
<evidence type="ECO:0000256" key="5">
    <source>
        <dbReference type="RuleBase" id="RU362066"/>
    </source>
</evidence>
<dbReference type="GO" id="GO:0009424">
    <property type="term" value="C:bacterial-type flagellum hook"/>
    <property type="evidence" value="ECO:0007669"/>
    <property type="project" value="UniProtKB-UniRule"/>
</dbReference>
<gene>
    <name evidence="8" type="primary">fliD_1</name>
    <name evidence="8" type="ORF">DUPY_09150</name>
</gene>
<name>A0A1E7X5H2_9BURK</name>
<evidence type="ECO:0000256" key="1">
    <source>
        <dbReference type="ARBA" id="ARBA00009764"/>
    </source>
</evidence>
<comment type="similarity">
    <text evidence="1 5">Belongs to the FliD family.</text>
</comment>
<comment type="function">
    <text evidence="5">Required for morphogenesis and for the elongation of the flagellar filament by facilitating polymerization of the flagellin monomers at the tip of growing filament. Forms a capping structure, which prevents flagellin subunits (transported through the central channel of the flagellum) from leaking out without polymerization at the distal end.</text>
</comment>
<protein>
    <recommendedName>
        <fullName evidence="5">Flagellar hook-associated protein 2</fullName>
        <shortName evidence="5">HAP2</shortName>
    </recommendedName>
    <alternativeName>
        <fullName evidence="5">Flagellar cap protein</fullName>
    </alternativeName>
</protein>
<dbReference type="GO" id="GO:0009421">
    <property type="term" value="C:bacterial-type flagellum filament cap"/>
    <property type="evidence" value="ECO:0007669"/>
    <property type="project" value="InterPro"/>
</dbReference>
<proteinExistence type="inferred from homology"/>
<dbReference type="OrthoDB" id="9810816at2"/>
<dbReference type="Pfam" id="PF07195">
    <property type="entry name" value="FliD_C"/>
    <property type="match status" value="1"/>
</dbReference>
<keyword evidence="4 5" id="KW-0975">Bacterial flagellum</keyword>
<keyword evidence="8" id="KW-0282">Flagellum</keyword>
<dbReference type="GO" id="GO:0005576">
    <property type="term" value="C:extracellular region"/>
    <property type="evidence" value="ECO:0007669"/>
    <property type="project" value="UniProtKB-SubCell"/>
</dbReference>
<keyword evidence="3" id="KW-0175">Coiled coil</keyword>
<dbReference type="InterPro" id="IPR010809">
    <property type="entry name" value="FliD_C"/>
</dbReference>
<reference evidence="9" key="1">
    <citation type="journal article" date="2016" name="Front. Microbiol.">
        <title>Molecular Keys to the Janthinobacterium and Duganella spp. Interaction with the Plant Pathogen Fusarium graminearum.</title>
        <authorList>
            <person name="Haack F.S."/>
            <person name="Poehlein A."/>
            <person name="Kroger C."/>
            <person name="Voigt C.A."/>
            <person name="Piepenbring M."/>
            <person name="Bode H.B."/>
            <person name="Daniel R."/>
            <person name="Schafer W."/>
            <person name="Streit W.R."/>
        </authorList>
    </citation>
    <scope>NUCLEOTIDE SEQUENCE [LARGE SCALE GENOMIC DNA]</scope>
    <source>
        <strain evidence="9">T54</strain>
    </source>
</reference>
<keyword evidence="9" id="KW-1185">Reference proteome</keyword>
<dbReference type="GO" id="GO:0007155">
    <property type="term" value="P:cell adhesion"/>
    <property type="evidence" value="ECO:0007669"/>
    <property type="project" value="InterPro"/>
</dbReference>
<dbReference type="AlphaFoldDB" id="A0A1E7X5H2"/>
<dbReference type="EMBL" id="LROM01000052">
    <property type="protein sequence ID" value="OFA08009.1"/>
    <property type="molecule type" value="Genomic_DNA"/>
</dbReference>
<dbReference type="Pfam" id="PF02465">
    <property type="entry name" value="FliD_N"/>
    <property type="match status" value="1"/>
</dbReference>
<sequence>MATVITSPTYDPVTTATNLANSYVAPTKAILDAQAAKAKANSAALSTLGSALSAFQTAMASIASGTKSVSANSATFSNTAIATGTANTKATAGTYSFYVEQLATAGQVSYSVPNTSPATPGKFNIAMGDGTTFEVSLDAANTDPDSPNDLTAKEIAAAINAATGNNSRVTASTLTINGATQLVLSSTKTGSANAVASIQTAGLADPALATALSSKTTLSAASNAIVWVGAKGTGTKIEQATNTFSIVDGVSFTVNQAQGANDAPVVMKVASDTSATAANVQNFVTAYNNLLAAYGTVTKVGDPAAGTASAALAGDSAVKSLRDQLNAALRTATGGQSLISYGITASRDGTLSLDSNRLTKAMAADPEGLDKLFGRATALGTTDSGVLGSMNKIVSNWTSSVNGVLGARKSANDKVQLDTTKRLATLEGQFNNAYKRYLAQFTALQQLQSSMTNTSNLFTALFSSESS</sequence>
<dbReference type="PANTHER" id="PTHR30288">
    <property type="entry name" value="FLAGELLAR CAP/ASSEMBLY PROTEIN FLID"/>
    <property type="match status" value="1"/>
</dbReference>
<dbReference type="RefSeq" id="WP_070246671.1">
    <property type="nucleotide sequence ID" value="NZ_LROM01000052.1"/>
</dbReference>
<dbReference type="PATRIC" id="fig|762836.4.peg.965"/>
<evidence type="ECO:0000313" key="8">
    <source>
        <dbReference type="EMBL" id="OFA08009.1"/>
    </source>
</evidence>
<dbReference type="InterPro" id="IPR003481">
    <property type="entry name" value="FliD_N"/>
</dbReference>
<dbReference type="Proteomes" id="UP000175989">
    <property type="component" value="Unassembled WGS sequence"/>
</dbReference>
<comment type="caution">
    <text evidence="8">The sequence shown here is derived from an EMBL/GenBank/DDBJ whole genome shotgun (WGS) entry which is preliminary data.</text>
</comment>
<organism evidence="8 9">
    <name type="scientific">Duganella phyllosphaerae</name>
    <dbReference type="NCBI Taxonomy" id="762836"/>
    <lineage>
        <taxon>Bacteria</taxon>
        <taxon>Pseudomonadati</taxon>
        <taxon>Pseudomonadota</taxon>
        <taxon>Betaproteobacteria</taxon>
        <taxon>Burkholderiales</taxon>
        <taxon>Oxalobacteraceae</taxon>
        <taxon>Telluria group</taxon>
        <taxon>Duganella</taxon>
    </lineage>
</organism>
<keyword evidence="8" id="KW-0966">Cell projection</keyword>
<keyword evidence="8" id="KW-0969">Cilium</keyword>
<dbReference type="InterPro" id="IPR040026">
    <property type="entry name" value="FliD"/>
</dbReference>
<comment type="subcellular location">
    <subcellularLocation>
        <location evidence="5">Secreted</location>
    </subcellularLocation>
    <subcellularLocation>
        <location evidence="5">Bacterial flagellum</location>
    </subcellularLocation>
</comment>
<accession>A0A1E7X5H2</accession>
<feature type="domain" description="Flagellar hook-associated protein 2 N-terminal" evidence="6">
    <location>
        <begin position="14"/>
        <end position="105"/>
    </location>
</feature>
<evidence type="ECO:0000256" key="3">
    <source>
        <dbReference type="ARBA" id="ARBA00023054"/>
    </source>
</evidence>
<evidence type="ECO:0000256" key="2">
    <source>
        <dbReference type="ARBA" id="ARBA00011255"/>
    </source>
</evidence>
<evidence type="ECO:0000313" key="9">
    <source>
        <dbReference type="Proteomes" id="UP000175989"/>
    </source>
</evidence>
<evidence type="ECO:0000256" key="4">
    <source>
        <dbReference type="ARBA" id="ARBA00023143"/>
    </source>
</evidence>
<keyword evidence="5" id="KW-0964">Secreted</keyword>
<evidence type="ECO:0000259" key="7">
    <source>
        <dbReference type="Pfam" id="PF07195"/>
    </source>
</evidence>